<name>A0A2A4YXC0_9PROT</name>
<protein>
    <recommendedName>
        <fullName evidence="3">DUF2946 domain-containing protein</fullName>
    </recommendedName>
</protein>
<keyword evidence="1" id="KW-0472">Membrane</keyword>
<evidence type="ECO:0000256" key="1">
    <source>
        <dbReference type="SAM" id="Phobius"/>
    </source>
</evidence>
<keyword evidence="1" id="KW-1133">Transmembrane helix</keyword>
<evidence type="ECO:0000313" key="2">
    <source>
        <dbReference type="EMBL" id="PCI99310.1"/>
    </source>
</evidence>
<dbReference type="EMBL" id="NVUS01000016">
    <property type="protein sequence ID" value="PCI99310.1"/>
    <property type="molecule type" value="Genomic_DNA"/>
</dbReference>
<dbReference type="InterPro" id="IPR021333">
    <property type="entry name" value="DUF2946"/>
</dbReference>
<evidence type="ECO:0008006" key="3">
    <source>
        <dbReference type="Google" id="ProtNLM"/>
    </source>
</evidence>
<comment type="caution">
    <text evidence="2">The sequence shown here is derived from an EMBL/GenBank/DDBJ whole genome shotgun (WGS) entry which is preliminary data.</text>
</comment>
<reference evidence="2" key="2">
    <citation type="journal article" date="2018" name="ISME J.">
        <title>A dynamic microbial community with high functional redundancy inhabits the cold, oxic subseafloor aquifer.</title>
        <authorList>
            <person name="Tully B.J."/>
            <person name="Wheat C.G."/>
            <person name="Glazer B.T."/>
            <person name="Huber J.A."/>
        </authorList>
    </citation>
    <scope>NUCLEOTIDE SEQUENCE</scope>
    <source>
        <strain evidence="2">NORP83</strain>
    </source>
</reference>
<reference key="1">
    <citation type="submission" date="2017-08" db="EMBL/GenBank/DDBJ databases">
        <title>A dynamic microbial community with high functional redundancy inhabits the cold, oxic subseafloor aquifer.</title>
        <authorList>
            <person name="Tully B.J."/>
            <person name="Wheat C.G."/>
            <person name="Glazer B.T."/>
            <person name="Huber J.A."/>
        </authorList>
    </citation>
    <scope>NUCLEOTIDE SEQUENCE [LARGE SCALE GENOMIC DNA]</scope>
</reference>
<accession>A0A2A4YXC0</accession>
<gene>
    <name evidence="2" type="ORF">COB13_11805</name>
</gene>
<dbReference type="AlphaFoldDB" id="A0A2A4YXC0"/>
<dbReference type="Pfam" id="PF11162">
    <property type="entry name" value="DUF2946"/>
    <property type="match status" value="1"/>
</dbReference>
<organism evidence="2">
    <name type="scientific">OCS116 cluster bacterium</name>
    <dbReference type="NCBI Taxonomy" id="2030921"/>
    <lineage>
        <taxon>Bacteria</taxon>
        <taxon>Pseudomonadati</taxon>
        <taxon>Pseudomonadota</taxon>
        <taxon>Alphaproteobacteria</taxon>
        <taxon>OCS116 cluster</taxon>
    </lineage>
</organism>
<keyword evidence="1" id="KW-0812">Transmembrane</keyword>
<proteinExistence type="predicted"/>
<feature type="transmembrane region" description="Helical" evidence="1">
    <location>
        <begin position="21"/>
        <end position="42"/>
    </location>
</feature>
<sequence>MDAILLNFSRNLNVKMSKTRFYRASFIVVFALLLQTILPLLVSANTRNVFKLTNSENIMVICSGNQLVYLMLDEDGNYSEIEEPDDIPLHLQIGHCDTCVFSEITLFVDDKVAHYLSIIDAYKRPKIVDLPSLNLHKRRPPPRAPPV</sequence>